<name>A0A2I0IW93_PUNGR</name>
<keyword evidence="3" id="KW-1185">Reference proteome</keyword>
<sequence length="60" mass="6458">MEGGPAGSLGGGERGLLAGQEPHRRGHESQWFEILLDLGVRGLPIGHHFYQGVTNDDFTS</sequence>
<dbReference type="Proteomes" id="UP000233551">
    <property type="component" value="Unassembled WGS sequence"/>
</dbReference>
<dbReference type="EMBL" id="PGOL01002421">
    <property type="protein sequence ID" value="PKI48245.1"/>
    <property type="molecule type" value="Genomic_DNA"/>
</dbReference>
<evidence type="ECO:0000256" key="1">
    <source>
        <dbReference type="SAM" id="MobiDB-lite"/>
    </source>
</evidence>
<gene>
    <name evidence="2" type="ORF">CRG98_031368</name>
</gene>
<comment type="caution">
    <text evidence="2">The sequence shown here is derived from an EMBL/GenBank/DDBJ whole genome shotgun (WGS) entry which is preliminary data.</text>
</comment>
<feature type="compositionally biased region" description="Gly residues" evidence="1">
    <location>
        <begin position="1"/>
        <end position="14"/>
    </location>
</feature>
<reference evidence="2 3" key="1">
    <citation type="submission" date="2017-11" db="EMBL/GenBank/DDBJ databases">
        <title>De-novo sequencing of pomegranate (Punica granatum L.) genome.</title>
        <authorList>
            <person name="Akparov Z."/>
            <person name="Amiraslanov A."/>
            <person name="Hajiyeva S."/>
            <person name="Abbasov M."/>
            <person name="Kaur K."/>
            <person name="Hamwieh A."/>
            <person name="Solovyev V."/>
            <person name="Salamov A."/>
            <person name="Braich B."/>
            <person name="Kosarev P."/>
            <person name="Mahmoud A."/>
            <person name="Hajiyev E."/>
            <person name="Babayeva S."/>
            <person name="Izzatullayeva V."/>
            <person name="Mammadov A."/>
            <person name="Mammadov A."/>
            <person name="Sharifova S."/>
            <person name="Ojaghi J."/>
            <person name="Eynullazada K."/>
            <person name="Bayramov B."/>
            <person name="Abdulazimova A."/>
            <person name="Shahmuradov I."/>
        </authorList>
    </citation>
    <scope>NUCLEOTIDE SEQUENCE [LARGE SCALE GENOMIC DNA]</scope>
    <source>
        <strain evidence="3">cv. AG2017</strain>
        <tissue evidence="2">Leaf</tissue>
    </source>
</reference>
<protein>
    <submittedName>
        <fullName evidence="2">Uncharacterized protein</fullName>
    </submittedName>
</protein>
<accession>A0A2I0IW93</accession>
<evidence type="ECO:0000313" key="2">
    <source>
        <dbReference type="EMBL" id="PKI48245.1"/>
    </source>
</evidence>
<dbReference type="AlphaFoldDB" id="A0A2I0IW93"/>
<evidence type="ECO:0000313" key="3">
    <source>
        <dbReference type="Proteomes" id="UP000233551"/>
    </source>
</evidence>
<proteinExistence type="predicted"/>
<feature type="region of interest" description="Disordered" evidence="1">
    <location>
        <begin position="1"/>
        <end position="23"/>
    </location>
</feature>
<organism evidence="2 3">
    <name type="scientific">Punica granatum</name>
    <name type="common">Pomegranate</name>
    <dbReference type="NCBI Taxonomy" id="22663"/>
    <lineage>
        <taxon>Eukaryota</taxon>
        <taxon>Viridiplantae</taxon>
        <taxon>Streptophyta</taxon>
        <taxon>Embryophyta</taxon>
        <taxon>Tracheophyta</taxon>
        <taxon>Spermatophyta</taxon>
        <taxon>Magnoliopsida</taxon>
        <taxon>eudicotyledons</taxon>
        <taxon>Gunneridae</taxon>
        <taxon>Pentapetalae</taxon>
        <taxon>rosids</taxon>
        <taxon>malvids</taxon>
        <taxon>Myrtales</taxon>
        <taxon>Lythraceae</taxon>
        <taxon>Punica</taxon>
    </lineage>
</organism>